<protein>
    <recommendedName>
        <fullName evidence="3">CRP-like protein Clp</fullName>
    </recommendedName>
    <alternativeName>
        <fullName evidence="12">Catabolite activation-like protein</fullName>
    </alternativeName>
</protein>
<evidence type="ECO:0000256" key="5">
    <source>
        <dbReference type="ARBA" id="ARBA00022533"/>
    </source>
</evidence>
<dbReference type="PROSITE" id="PS51063">
    <property type="entry name" value="HTH_CRP_2"/>
    <property type="match status" value="1"/>
</dbReference>
<dbReference type="AlphaFoldDB" id="A0A1I3ZQN6"/>
<dbReference type="PROSITE" id="PS50042">
    <property type="entry name" value="CNMP_BINDING_3"/>
    <property type="match status" value="1"/>
</dbReference>
<evidence type="ECO:0000256" key="10">
    <source>
        <dbReference type="ARBA" id="ARBA00023159"/>
    </source>
</evidence>
<dbReference type="CDD" id="cd00092">
    <property type="entry name" value="HTH_CRP"/>
    <property type="match status" value="1"/>
</dbReference>
<evidence type="ECO:0000256" key="4">
    <source>
        <dbReference type="ARBA" id="ARBA00022491"/>
    </source>
</evidence>
<dbReference type="GO" id="GO:0003824">
    <property type="term" value="F:catalytic activity"/>
    <property type="evidence" value="ECO:0007669"/>
    <property type="project" value="UniProtKB-KW"/>
</dbReference>
<dbReference type="PRINTS" id="PR00034">
    <property type="entry name" value="HTHCRP"/>
</dbReference>
<comment type="subcellular location">
    <subcellularLocation>
        <location evidence="1">Cytoplasm</location>
    </subcellularLocation>
</comment>
<feature type="domain" description="Cyclic nucleotide-binding" evidence="13">
    <location>
        <begin position="59"/>
        <end position="112"/>
    </location>
</feature>
<dbReference type="InterPro" id="IPR012318">
    <property type="entry name" value="HTH_CRP"/>
</dbReference>
<dbReference type="CDD" id="cd00038">
    <property type="entry name" value="CAP_ED"/>
    <property type="match status" value="1"/>
</dbReference>
<feature type="domain" description="HTH crp-type" evidence="14">
    <location>
        <begin position="168"/>
        <end position="241"/>
    </location>
</feature>
<keyword evidence="6" id="KW-0973">c-di-GMP</keyword>
<evidence type="ECO:0000256" key="1">
    <source>
        <dbReference type="ARBA" id="ARBA00004496"/>
    </source>
</evidence>
<evidence type="ECO:0000256" key="11">
    <source>
        <dbReference type="ARBA" id="ARBA00023163"/>
    </source>
</evidence>
<evidence type="ECO:0000256" key="12">
    <source>
        <dbReference type="ARBA" id="ARBA00031697"/>
    </source>
</evidence>
<keyword evidence="4" id="KW-0678">Repressor</keyword>
<dbReference type="PANTHER" id="PTHR24567">
    <property type="entry name" value="CRP FAMILY TRANSCRIPTIONAL REGULATORY PROTEIN"/>
    <property type="match status" value="1"/>
</dbReference>
<dbReference type="EMBL" id="FOSR01000003">
    <property type="protein sequence ID" value="SFK45986.1"/>
    <property type="molecule type" value="Genomic_DNA"/>
</dbReference>
<sequence>MQSKNSAGRLHLVPTPIADDGDATHFCTTCAFSDACIAVGYGKPELAELHCLVEHVGPFQAGEHVFRTGDPFRAIYAVREGSVKTRLFDREGNEQVLGFYLPGEVVGLNAIYPDHFPCDAVALENTKFCRFSFPAMSALATRMPAVQQHMFRLISKELGAVSLLAGDHSADERMAAFLIDLSVRYAARGFSATRFHLSMSRGDIANYLRLAAETVSRVLSRFRAQKLIEIDGRELALLDPDGLRELGASLLPDQAG</sequence>
<evidence type="ECO:0000259" key="13">
    <source>
        <dbReference type="PROSITE" id="PS50042"/>
    </source>
</evidence>
<keyword evidence="9" id="KW-0238">DNA-binding</keyword>
<keyword evidence="11" id="KW-0804">Transcription</keyword>
<evidence type="ECO:0000313" key="16">
    <source>
        <dbReference type="Proteomes" id="UP000198725"/>
    </source>
</evidence>
<keyword evidence="10" id="KW-0010">Activator</keyword>
<evidence type="ECO:0000313" key="15">
    <source>
        <dbReference type="EMBL" id="SFK45986.1"/>
    </source>
</evidence>
<gene>
    <name evidence="15" type="ORF">SAMN05192579_10345</name>
</gene>
<dbReference type="InterPro" id="IPR036390">
    <property type="entry name" value="WH_DNA-bd_sf"/>
</dbReference>
<keyword evidence="5" id="KW-0021">Allosteric enzyme</keyword>
<reference evidence="16" key="1">
    <citation type="submission" date="2016-10" db="EMBL/GenBank/DDBJ databases">
        <authorList>
            <person name="Varghese N."/>
            <person name="Submissions S."/>
        </authorList>
    </citation>
    <scope>NUCLEOTIDE SEQUENCE [LARGE SCALE GENOMIC DNA]</scope>
    <source>
        <strain evidence="16">MO64</strain>
    </source>
</reference>
<dbReference type="Gene3D" id="1.10.10.10">
    <property type="entry name" value="Winged helix-like DNA-binding domain superfamily/Winged helix DNA-binding domain"/>
    <property type="match status" value="1"/>
</dbReference>
<evidence type="ECO:0000256" key="7">
    <source>
        <dbReference type="ARBA" id="ARBA00023015"/>
    </source>
</evidence>
<evidence type="ECO:0000256" key="2">
    <source>
        <dbReference type="ARBA" id="ARBA00011738"/>
    </source>
</evidence>
<keyword evidence="16" id="KW-1185">Reference proteome</keyword>
<dbReference type="SUPFAM" id="SSF46785">
    <property type="entry name" value="Winged helix' DNA-binding domain"/>
    <property type="match status" value="1"/>
</dbReference>
<dbReference type="SMART" id="SM00100">
    <property type="entry name" value="cNMP"/>
    <property type="match status" value="1"/>
</dbReference>
<keyword evidence="7" id="KW-0805">Transcription regulation</keyword>
<dbReference type="FunFam" id="1.10.10.10:FF:000028">
    <property type="entry name" value="Fumarate/nitrate reduction transcriptional regulator Fnr"/>
    <property type="match status" value="1"/>
</dbReference>
<dbReference type="Pfam" id="PF00027">
    <property type="entry name" value="cNMP_binding"/>
    <property type="match status" value="1"/>
</dbReference>
<evidence type="ECO:0000256" key="9">
    <source>
        <dbReference type="ARBA" id="ARBA00023125"/>
    </source>
</evidence>
<dbReference type="Proteomes" id="UP000198725">
    <property type="component" value="Unassembled WGS sequence"/>
</dbReference>
<keyword evidence="8" id="KW-0843">Virulence</keyword>
<dbReference type="PANTHER" id="PTHR24567:SF75">
    <property type="entry name" value="FUMARATE AND NITRATE REDUCTION REGULATORY PROTEIN"/>
    <property type="match status" value="1"/>
</dbReference>
<dbReference type="GO" id="GO:0003700">
    <property type="term" value="F:DNA-binding transcription factor activity"/>
    <property type="evidence" value="ECO:0007669"/>
    <property type="project" value="TreeGrafter"/>
</dbReference>
<dbReference type="SUPFAM" id="SSF51206">
    <property type="entry name" value="cAMP-binding domain-like"/>
    <property type="match status" value="1"/>
</dbReference>
<evidence type="ECO:0000259" key="14">
    <source>
        <dbReference type="PROSITE" id="PS51063"/>
    </source>
</evidence>
<dbReference type="SMART" id="SM00419">
    <property type="entry name" value="HTH_CRP"/>
    <property type="match status" value="1"/>
</dbReference>
<accession>A0A1I3ZQN6</accession>
<dbReference type="GO" id="GO:0005829">
    <property type="term" value="C:cytosol"/>
    <property type="evidence" value="ECO:0007669"/>
    <property type="project" value="TreeGrafter"/>
</dbReference>
<organism evidence="15 16">
    <name type="scientific">Rhodanobacter glycinis</name>
    <dbReference type="NCBI Taxonomy" id="582702"/>
    <lineage>
        <taxon>Bacteria</taxon>
        <taxon>Pseudomonadati</taxon>
        <taxon>Pseudomonadota</taxon>
        <taxon>Gammaproteobacteria</taxon>
        <taxon>Lysobacterales</taxon>
        <taxon>Rhodanobacteraceae</taxon>
        <taxon>Rhodanobacter</taxon>
    </lineage>
</organism>
<dbReference type="InterPro" id="IPR014710">
    <property type="entry name" value="RmlC-like_jellyroll"/>
</dbReference>
<evidence type="ECO:0000256" key="8">
    <source>
        <dbReference type="ARBA" id="ARBA00023026"/>
    </source>
</evidence>
<dbReference type="InterPro" id="IPR018490">
    <property type="entry name" value="cNMP-bd_dom_sf"/>
</dbReference>
<dbReference type="InterPro" id="IPR000595">
    <property type="entry name" value="cNMP-bd_dom"/>
</dbReference>
<comment type="subunit">
    <text evidence="2">Homodimer.</text>
</comment>
<dbReference type="RefSeq" id="WP_092701904.1">
    <property type="nucleotide sequence ID" value="NZ_FOSR01000003.1"/>
</dbReference>
<dbReference type="Pfam" id="PF13545">
    <property type="entry name" value="HTH_Crp_2"/>
    <property type="match status" value="1"/>
</dbReference>
<dbReference type="InterPro" id="IPR036388">
    <property type="entry name" value="WH-like_DNA-bd_sf"/>
</dbReference>
<proteinExistence type="predicted"/>
<dbReference type="GO" id="GO:0003677">
    <property type="term" value="F:DNA binding"/>
    <property type="evidence" value="ECO:0007669"/>
    <property type="project" value="UniProtKB-KW"/>
</dbReference>
<name>A0A1I3ZQN6_9GAMM</name>
<evidence type="ECO:0000256" key="6">
    <source>
        <dbReference type="ARBA" id="ARBA00022636"/>
    </source>
</evidence>
<dbReference type="InterPro" id="IPR050397">
    <property type="entry name" value="Env_Response_Regulators"/>
</dbReference>
<dbReference type="Gene3D" id="2.60.120.10">
    <property type="entry name" value="Jelly Rolls"/>
    <property type="match status" value="1"/>
</dbReference>
<evidence type="ECO:0000256" key="3">
    <source>
        <dbReference type="ARBA" id="ARBA00020769"/>
    </source>
</evidence>